<evidence type="ECO:0000256" key="1">
    <source>
        <dbReference type="ARBA" id="ARBA00001678"/>
    </source>
</evidence>
<dbReference type="PANTHER" id="PTHR31451:SF39">
    <property type="entry name" value="MANNAN ENDO-1,4-BETA-MANNOSIDASE 1"/>
    <property type="match status" value="1"/>
</dbReference>
<protein>
    <recommendedName>
        <fullName evidence="4">mannan endo-1,4-beta-mannosidase</fullName>
        <ecNumber evidence="4">3.2.1.78</ecNumber>
    </recommendedName>
</protein>
<dbReference type="Gene3D" id="3.20.20.80">
    <property type="entry name" value="Glycosidases"/>
    <property type="match status" value="1"/>
</dbReference>
<evidence type="ECO:0000313" key="12">
    <source>
        <dbReference type="Proteomes" id="UP000663760"/>
    </source>
</evidence>
<dbReference type="Pfam" id="PF26410">
    <property type="entry name" value="GH5_mannosidase"/>
    <property type="match status" value="1"/>
</dbReference>
<dbReference type="AlphaFoldDB" id="A0A7I8KNV4"/>
<dbReference type="FunFam" id="3.20.20.80:FF:000012">
    <property type="entry name" value="Mannan endo-1,4-beta-mannosidase 6"/>
    <property type="match status" value="1"/>
</dbReference>
<feature type="signal peptide" evidence="9">
    <location>
        <begin position="1"/>
        <end position="22"/>
    </location>
</feature>
<evidence type="ECO:0000259" key="10">
    <source>
        <dbReference type="Pfam" id="PF26410"/>
    </source>
</evidence>
<evidence type="ECO:0000313" key="11">
    <source>
        <dbReference type="EMBL" id="CAA7398635.1"/>
    </source>
</evidence>
<keyword evidence="7" id="KW-0378">Hydrolase</keyword>
<evidence type="ECO:0000256" key="3">
    <source>
        <dbReference type="ARBA" id="ARBA00005641"/>
    </source>
</evidence>
<dbReference type="GO" id="GO:0005576">
    <property type="term" value="C:extracellular region"/>
    <property type="evidence" value="ECO:0007669"/>
    <property type="project" value="UniProtKB-SubCell"/>
</dbReference>
<keyword evidence="8" id="KW-0326">Glycosidase</keyword>
<comment type="subcellular location">
    <subcellularLocation>
        <location evidence="2">Secreted</location>
    </subcellularLocation>
</comment>
<dbReference type="Proteomes" id="UP000663760">
    <property type="component" value="Chromosome 6"/>
</dbReference>
<accession>A0A7I8KNV4</accession>
<organism evidence="11 12">
    <name type="scientific">Spirodela intermedia</name>
    <name type="common">Intermediate duckweed</name>
    <dbReference type="NCBI Taxonomy" id="51605"/>
    <lineage>
        <taxon>Eukaryota</taxon>
        <taxon>Viridiplantae</taxon>
        <taxon>Streptophyta</taxon>
        <taxon>Embryophyta</taxon>
        <taxon>Tracheophyta</taxon>
        <taxon>Spermatophyta</taxon>
        <taxon>Magnoliopsida</taxon>
        <taxon>Liliopsida</taxon>
        <taxon>Araceae</taxon>
        <taxon>Lemnoideae</taxon>
        <taxon>Spirodela</taxon>
    </lineage>
</organism>
<comment type="catalytic activity">
    <reaction evidence="1">
        <text>Random hydrolysis of (1-&gt;4)-beta-D-mannosidic linkages in mannans, galactomannans and glucomannans.</text>
        <dbReference type="EC" id="3.2.1.78"/>
    </reaction>
</comment>
<dbReference type="InterPro" id="IPR045053">
    <property type="entry name" value="MAN-like"/>
</dbReference>
<evidence type="ECO:0000256" key="2">
    <source>
        <dbReference type="ARBA" id="ARBA00004613"/>
    </source>
</evidence>
<dbReference type="InterPro" id="IPR017853">
    <property type="entry name" value="GH"/>
</dbReference>
<dbReference type="PANTHER" id="PTHR31451">
    <property type="match status" value="1"/>
</dbReference>
<keyword evidence="5" id="KW-0964">Secreted</keyword>
<keyword evidence="12" id="KW-1185">Reference proteome</keyword>
<dbReference type="InterPro" id="IPR001547">
    <property type="entry name" value="Glyco_hydro_5"/>
</dbReference>
<dbReference type="GO" id="GO:0016985">
    <property type="term" value="F:mannan endo-1,4-beta-mannosidase activity"/>
    <property type="evidence" value="ECO:0007669"/>
    <property type="project" value="UniProtKB-EC"/>
</dbReference>
<reference evidence="11" key="1">
    <citation type="submission" date="2020-02" db="EMBL/GenBank/DDBJ databases">
        <authorList>
            <person name="Scholz U."/>
            <person name="Mascher M."/>
            <person name="Fiebig A."/>
        </authorList>
    </citation>
    <scope>NUCLEOTIDE SEQUENCE</scope>
</reference>
<sequence length="416" mass="45719">MGKKHLYSLAFLLLAIAQSVRTNGTASASFARTSGTHFVMNGRAFYTNGFNAYWLMYIASDPAERAKVSSALQQASIYGMNLARTWAFSDGGYSPLQISPGVYNEDMFKGLDFVVSEAKKHGVYLILSLANNYDEFGGKNQYVRWARQRGQNLNSDDDFYLSDLVKAFYKSHVKAVLSRVNTVTGVAYRDDPTIFAWELINEPRCPSDLSGRTLQAWISEMAAFVKSIDPIHLLEVGMEGFYGESAPERKGFNPGYEVGTDFISNHQIPGVDFATIHAYPDQWKPGTSEQAQQAFLQSWIQSHVEDCTRVLRKPLLITEFGKSTRSASVPQRDALFSAVYDAVFSSARLGGPGGGAVFWQLLVQGMSDFGDGYEVVFSDCPSTAAIISRQSQRMSTLALTPSPLAKNAAAEASSPP</sequence>
<evidence type="ECO:0000256" key="6">
    <source>
        <dbReference type="ARBA" id="ARBA00022729"/>
    </source>
</evidence>
<dbReference type="SUPFAM" id="SSF51445">
    <property type="entry name" value="(Trans)glycosidases"/>
    <property type="match status" value="1"/>
</dbReference>
<gene>
    <name evidence="11" type="ORF">SI8410_06009300</name>
</gene>
<evidence type="ECO:0000256" key="7">
    <source>
        <dbReference type="ARBA" id="ARBA00022801"/>
    </source>
</evidence>
<evidence type="ECO:0000256" key="5">
    <source>
        <dbReference type="ARBA" id="ARBA00022525"/>
    </source>
</evidence>
<dbReference type="OrthoDB" id="406631at2759"/>
<comment type="similarity">
    <text evidence="3">Belongs to the glycosyl hydrolase 5 (cellulase A) family.</text>
</comment>
<evidence type="ECO:0000256" key="4">
    <source>
        <dbReference type="ARBA" id="ARBA00012706"/>
    </source>
</evidence>
<evidence type="ECO:0000256" key="9">
    <source>
        <dbReference type="SAM" id="SignalP"/>
    </source>
</evidence>
<dbReference type="EMBL" id="LR746269">
    <property type="protein sequence ID" value="CAA7398635.1"/>
    <property type="molecule type" value="Genomic_DNA"/>
</dbReference>
<feature type="domain" description="Glycoside hydrolase family 5" evidence="10">
    <location>
        <begin position="29"/>
        <end position="360"/>
    </location>
</feature>
<keyword evidence="6 9" id="KW-0732">Signal</keyword>
<evidence type="ECO:0000256" key="8">
    <source>
        <dbReference type="ARBA" id="ARBA00023295"/>
    </source>
</evidence>
<name>A0A7I8KNV4_SPIIN</name>
<dbReference type="EC" id="3.2.1.78" evidence="4"/>
<feature type="chain" id="PRO_5029808745" description="mannan endo-1,4-beta-mannosidase" evidence="9">
    <location>
        <begin position="23"/>
        <end position="416"/>
    </location>
</feature>
<proteinExistence type="inferred from homology"/>
<dbReference type="GO" id="GO:0000272">
    <property type="term" value="P:polysaccharide catabolic process"/>
    <property type="evidence" value="ECO:0007669"/>
    <property type="project" value="InterPro"/>
</dbReference>